<dbReference type="RefSeq" id="XP_013072701.2">
    <property type="nucleotide sequence ID" value="XM_013217247.2"/>
</dbReference>
<evidence type="ECO:0000256" key="5">
    <source>
        <dbReference type="ARBA" id="ARBA00023242"/>
    </source>
</evidence>
<dbReference type="EnsemblMetazoa" id="BGLB002457-RJ">
    <property type="protein sequence ID" value="BGLB002457-PJ"/>
    <property type="gene ID" value="BGLB002457"/>
</dbReference>
<dbReference type="GO" id="GO:0005634">
    <property type="term" value="C:nucleus"/>
    <property type="evidence" value="ECO:0007669"/>
    <property type="project" value="UniProtKB-SubCell"/>
</dbReference>
<dbReference type="VEuPathDB" id="VectorBase:BGLAX_045769"/>
<dbReference type="InterPro" id="IPR040167">
    <property type="entry name" value="TF_CP2-like"/>
</dbReference>
<evidence type="ECO:0000256" key="1">
    <source>
        <dbReference type="ARBA" id="ARBA00004123"/>
    </source>
</evidence>
<evidence type="ECO:0000256" key="3">
    <source>
        <dbReference type="ARBA" id="ARBA00023125"/>
    </source>
</evidence>
<dbReference type="VEuPathDB" id="VectorBase:BGLB002457"/>
<dbReference type="Pfam" id="PF04516">
    <property type="entry name" value="CP2"/>
    <property type="match status" value="1"/>
</dbReference>
<name>A0A2C9JH43_BIOGL</name>
<gene>
    <name evidence="10" type="primary">106059556</name>
</gene>
<feature type="region of interest" description="Disordered" evidence="7">
    <location>
        <begin position="816"/>
        <end position="856"/>
    </location>
</feature>
<evidence type="ECO:0000256" key="4">
    <source>
        <dbReference type="ARBA" id="ARBA00023163"/>
    </source>
</evidence>
<protein>
    <recommendedName>
        <fullName evidence="8">Grh/CP2 DB domain-containing protein</fullName>
    </recommendedName>
</protein>
<dbReference type="RefSeq" id="XP_013072694.2">
    <property type="nucleotide sequence ID" value="XM_013217240.2"/>
</dbReference>
<dbReference type="AlphaFoldDB" id="A0A2C9JH43"/>
<dbReference type="RefSeq" id="XP_013072676.2">
    <property type="nucleotide sequence ID" value="XM_013217222.2"/>
</dbReference>
<proteinExistence type="predicted"/>
<dbReference type="PANTHER" id="PTHR11037">
    <property type="entry name" value="TRANSCRIPTION FACTOR CP2"/>
    <property type="match status" value="1"/>
</dbReference>
<keyword evidence="2" id="KW-0805">Transcription regulation</keyword>
<keyword evidence="3 6" id="KW-0238">DNA-binding</keyword>
<evidence type="ECO:0000259" key="8">
    <source>
        <dbReference type="PROSITE" id="PS51968"/>
    </source>
</evidence>
<dbReference type="PANTHER" id="PTHR11037:SF20">
    <property type="entry name" value="PROTEIN GRAINYHEAD"/>
    <property type="match status" value="1"/>
</dbReference>
<evidence type="ECO:0000256" key="2">
    <source>
        <dbReference type="ARBA" id="ARBA00023015"/>
    </source>
</evidence>
<reference evidence="9" key="1">
    <citation type="journal article" date="2004" name="J. Parasitol.">
        <title>The mitochondrial genome of Biomphalaria glabrata (Gastropoda: Basommatophora), intermediate host of Schistosoma mansoni.</title>
        <authorList>
            <person name="DeJong R.J."/>
            <person name="Emery A.M."/>
            <person name="Adema C.M."/>
        </authorList>
    </citation>
    <scope>NUCLEOTIDE SEQUENCE</scope>
    <source>
        <strain evidence="9">BB02</strain>
    </source>
</reference>
<dbReference type="OrthoDB" id="7680836at2759"/>
<feature type="compositionally biased region" description="Low complexity" evidence="7">
    <location>
        <begin position="121"/>
        <end position="132"/>
    </location>
</feature>
<dbReference type="Pfam" id="PF25416">
    <property type="entry name" value="GRHL1_C"/>
    <property type="match status" value="1"/>
</dbReference>
<feature type="region of interest" description="Disordered" evidence="7">
    <location>
        <begin position="1039"/>
        <end position="1074"/>
    </location>
</feature>
<feature type="compositionally biased region" description="Polar residues" evidence="7">
    <location>
        <begin position="133"/>
        <end position="152"/>
    </location>
</feature>
<dbReference type="EnsemblMetazoa" id="BGLB002457-RH">
    <property type="protein sequence ID" value="BGLB002457-PH"/>
    <property type="gene ID" value="BGLB002457"/>
</dbReference>
<dbReference type="GO" id="GO:0000978">
    <property type="term" value="F:RNA polymerase II cis-regulatory region sequence-specific DNA binding"/>
    <property type="evidence" value="ECO:0007669"/>
    <property type="project" value="TreeGrafter"/>
</dbReference>
<organism evidence="10 11">
    <name type="scientific">Biomphalaria glabrata</name>
    <name type="common">Bloodfluke planorb</name>
    <name type="synonym">Freshwater snail</name>
    <dbReference type="NCBI Taxonomy" id="6526"/>
    <lineage>
        <taxon>Eukaryota</taxon>
        <taxon>Metazoa</taxon>
        <taxon>Spiralia</taxon>
        <taxon>Lophotrochozoa</taxon>
        <taxon>Mollusca</taxon>
        <taxon>Gastropoda</taxon>
        <taxon>Heterobranchia</taxon>
        <taxon>Euthyneura</taxon>
        <taxon>Panpulmonata</taxon>
        <taxon>Hygrophila</taxon>
        <taxon>Lymnaeoidea</taxon>
        <taxon>Planorbidae</taxon>
        <taxon>Biomphalaria</taxon>
    </lineage>
</organism>
<keyword evidence="4" id="KW-0804">Transcription</keyword>
<evidence type="ECO:0000313" key="11">
    <source>
        <dbReference type="Proteomes" id="UP000076420"/>
    </source>
</evidence>
<feature type="region of interest" description="Disordered" evidence="7">
    <location>
        <begin position="119"/>
        <end position="152"/>
    </location>
</feature>
<dbReference type="RefSeq" id="XP_013072666.2">
    <property type="nucleotide sequence ID" value="XM_013217212.2"/>
</dbReference>
<evidence type="ECO:0000256" key="6">
    <source>
        <dbReference type="PROSITE-ProRule" id="PRU01313"/>
    </source>
</evidence>
<feature type="compositionally biased region" description="Polar residues" evidence="7">
    <location>
        <begin position="491"/>
        <end position="501"/>
    </location>
</feature>
<comment type="subcellular location">
    <subcellularLocation>
        <location evidence="1 6">Nucleus</location>
    </subcellularLocation>
</comment>
<dbReference type="EnsemblMetazoa" id="BGLB002457-RF">
    <property type="protein sequence ID" value="BGLB002457-PF"/>
    <property type="gene ID" value="BGLB002457"/>
</dbReference>
<dbReference type="EnsemblMetazoa" id="BGLB002457-RC">
    <property type="protein sequence ID" value="BGLB002457-PC"/>
    <property type="gene ID" value="BGLB002457"/>
</dbReference>
<dbReference type="KEGG" id="bgt:106059556"/>
<dbReference type="Proteomes" id="UP000076420">
    <property type="component" value="Unassembled WGS sequence"/>
</dbReference>
<dbReference type="PROSITE" id="PS51968">
    <property type="entry name" value="GRH_CP2_DB"/>
    <property type="match status" value="1"/>
</dbReference>
<dbReference type="InterPro" id="IPR007604">
    <property type="entry name" value="CP2"/>
</dbReference>
<feature type="compositionally biased region" description="Polar residues" evidence="7">
    <location>
        <begin position="516"/>
        <end position="528"/>
    </location>
</feature>
<keyword evidence="5 6" id="KW-0539">Nucleus</keyword>
<sequence length="1256" mass="138780">MKSYKILSTGIKSVLETPEVNIKQETVLACEHFLHSPQQRRPTSEWDLPDSCYDHMQLERSVDTGPRPMRGSVSSLSDAADVGQCVLDSLILECDRINDSHFDILEGYCFLWESFKDDDMSPTSTSNESTSTRLASAPTTTDEDAISSSSRQCDSVVPFMPLPKAKNKSSMDSPPDDVGAFFGHPLTRATNALNGEGLDTNASAVALLHEYISIPPLEREDIKGDDKLNGLLEIIGSSQHTDPPMSTATEVNVSPLPTSVVVAPEPGAQEIFTTMEDEVESVSDGDYLFPEYNLNKYLLCGNQADSPTDGKELTNVGTRCTTRSKSTKDMNEVRGSALQKKVVGRRAPRRSRAKTDVVTSTTSCVTTPLGSEGALTLRGPSASGHQQLVGAGDFTKYTHQFETKGAVVKKEEEVAVVTNAGDEQGSSTPTPASPYVVTTHGGLSSEPQLLFSSATDLPQTALLHHPDHIVELDHLSSDSHLLTVVAHPSAASRTSGSPSDLVSTTAPVSTPSSPSGEQHLTTTYTSGDPKTKDGSDNGLPYDQLIKENNFLKRALSEKIRSRQSTEETANAMPAHSLQFLTDDVHGSVLEPKFAPMASIKQEHQSYMNYVDPQFYDSEMIGGQLTSLGNGMAMNSCANAGHGMVSITMATCEDAMSGNDSHNMNGLANGAVHSLYGSALDHHDHRHPQHLSQADQGLHDAMIVQSAGQYFQVLQPLQPMETHQPLESQVSSTNQSVTSNVSNNYYNSYMYPRGAESDKHVVLECYPPQTKYQNSHFQNFLTTDSYNMKSPDSGYHEPCLSPGSMLKESALNGTAENIFKDKPKKKKSPGSGAPTGPLLRQYSSSGSDKMNPKSPAIPKLEVNATGYSYFLETPISTTQRKDEDKVTYLNKSQYYGLTLNFDSQERFIKCAVVKSVIILAFREEKTMEEERKAWEFWHGRQHSYKQRILDIDTKNCQGVLPHNIEEIAFNAVAVRWNPMEGPVRVNIAVHCLSTDFSNQKGVKGIPLHVQIDTYEQSPKDNHLVHRGYCQIKAFCDKGAERKTRDEERRRVAKNKPEDFGTSGTKSKGRKKAEEAFHDPCDRSEFYSMADMTTPPVFFNPLHETAEFIHKSITLGVVPTQEEEISSLPTSLELPDSCDDYYTSSPAKRPRRDSINVPKDAPKVLLYVREHHEEVYTALMLEIPTLHGLLKSIEQKYSISPSRVKNLYKKSRKGILVRLDDNIVRHYSHESTFIIEKNLINDDKDYEIILIEIDPPTT</sequence>
<dbReference type="EnsemblMetazoa" id="BGLB002457-RI">
    <property type="protein sequence ID" value="BGLB002457-PI"/>
    <property type="gene ID" value="BGLB002457"/>
</dbReference>
<feature type="compositionally biased region" description="Low complexity" evidence="7">
    <location>
        <begin position="502"/>
        <end position="515"/>
    </location>
</feature>
<dbReference type="STRING" id="6526.A0A2C9JH43"/>
<evidence type="ECO:0000313" key="10">
    <source>
        <dbReference type="EnsemblMetazoa" id="BGLB002457-PD"/>
    </source>
</evidence>
<feature type="domain" description="Grh/CP2 DB" evidence="8">
    <location>
        <begin position="862"/>
        <end position="1098"/>
    </location>
</feature>
<dbReference type="EnsemblMetazoa" id="BGLB002457-RD">
    <property type="protein sequence ID" value="BGLB002457-PD"/>
    <property type="gene ID" value="BGLB002457"/>
</dbReference>
<feature type="compositionally biased region" description="Basic and acidic residues" evidence="7">
    <location>
        <begin position="1039"/>
        <end position="1057"/>
    </location>
</feature>
<dbReference type="RefSeq" id="XP_013072658.2">
    <property type="nucleotide sequence ID" value="XM_013217204.2"/>
</dbReference>
<accession>A0A2C9JH43</accession>
<feature type="region of interest" description="Disordered" evidence="7">
    <location>
        <begin position="489"/>
        <end position="541"/>
    </location>
</feature>
<dbReference type="InterPro" id="IPR057520">
    <property type="entry name" value="GRHL1/CP2_C"/>
</dbReference>
<reference evidence="10" key="3">
    <citation type="submission" date="2020-05" db="UniProtKB">
        <authorList>
            <consortium name="EnsemblMetazoa"/>
        </authorList>
    </citation>
    <scope>IDENTIFICATION</scope>
    <source>
        <strain evidence="10">BB02</strain>
    </source>
</reference>
<reference evidence="9" key="2">
    <citation type="submission" date="2013-03" db="EMBL/GenBank/DDBJ databases">
        <title>Sequence assembly of the Biomphalaria glabrata genome version 4.3.</title>
        <authorList>
            <person name="Warren W."/>
            <person name="Wilson R.K."/>
            <person name="Hillier L.W."/>
            <person name="Minx P."/>
        </authorList>
    </citation>
    <scope>NUCLEOTIDE SEQUENCE</scope>
    <source>
        <strain evidence="9">BB02</strain>
    </source>
</reference>
<dbReference type="GO" id="GO:0001228">
    <property type="term" value="F:DNA-binding transcription activator activity, RNA polymerase II-specific"/>
    <property type="evidence" value="ECO:0007669"/>
    <property type="project" value="TreeGrafter"/>
</dbReference>
<dbReference type="EnsemblMetazoa" id="BGLB002457-RL">
    <property type="protein sequence ID" value="BGLB002457-PL"/>
    <property type="gene ID" value="BGLB002457"/>
</dbReference>
<evidence type="ECO:0000313" key="9">
    <source>
        <dbReference type="EnsemblMetazoa" id="BGLB002457-PC"/>
    </source>
</evidence>
<evidence type="ECO:0000256" key="7">
    <source>
        <dbReference type="SAM" id="MobiDB-lite"/>
    </source>
</evidence>